<sequence length="243" mass="26845">MQQWLNELSQFLSEPFFTMVGDTNQVPLLAAFILGLIGAVAPCQLTGNIGAITFYGTKTLNQNNRWVDVLFFLLGKIAVFSLLGLLVWLIGQEFQLLLPEYLSLFRKLLGPLFILVGLILLGILKIPFLERITAPLSNINHSGKWGSFLMGVSFSLAFCPTMFSLFFFTLMPIVVSSSYGAILPSVFAIGTTIPVIIVLALIYLFGLDGSFIKKGRKIGSMIQKSAGFFLILLGLFDALAYWR</sequence>
<protein>
    <submittedName>
        <fullName evidence="3">Sulfite exporter TauE/SafE family protein</fullName>
    </submittedName>
</protein>
<proteinExistence type="predicted"/>
<evidence type="ECO:0000313" key="3">
    <source>
        <dbReference type="EMBL" id="MDZ5474505.1"/>
    </source>
</evidence>
<keyword evidence="1" id="KW-0812">Transmembrane</keyword>
<dbReference type="RefSeq" id="WP_322448787.1">
    <property type="nucleotide sequence ID" value="NZ_JAXOFX010000027.1"/>
</dbReference>
<evidence type="ECO:0000313" key="4">
    <source>
        <dbReference type="Proteomes" id="UP001290455"/>
    </source>
</evidence>
<feature type="transmembrane region" description="Helical" evidence="1">
    <location>
        <begin position="226"/>
        <end position="242"/>
    </location>
</feature>
<feature type="transmembrane region" description="Helical" evidence="1">
    <location>
        <begin position="110"/>
        <end position="128"/>
    </location>
</feature>
<organism evidence="3 4">
    <name type="scientific">Robertmurraya mangrovi</name>
    <dbReference type="NCBI Taxonomy" id="3098077"/>
    <lineage>
        <taxon>Bacteria</taxon>
        <taxon>Bacillati</taxon>
        <taxon>Bacillota</taxon>
        <taxon>Bacilli</taxon>
        <taxon>Bacillales</taxon>
        <taxon>Bacillaceae</taxon>
        <taxon>Robertmurraya</taxon>
    </lineage>
</organism>
<reference evidence="3 4" key="1">
    <citation type="submission" date="2023-11" db="EMBL/GenBank/DDBJ databases">
        <title>Bacillus jintuensis, isolated from a mudflat on the Beibu Gulf coast.</title>
        <authorList>
            <person name="Li M."/>
        </authorList>
    </citation>
    <scope>NUCLEOTIDE SEQUENCE [LARGE SCALE GENOMIC DNA]</scope>
    <source>
        <strain evidence="3 4">31A1R</strain>
    </source>
</reference>
<name>A0ABU5J579_9BACI</name>
<dbReference type="PANTHER" id="PTHR31272:SF4">
    <property type="entry name" value="CYTOCHROME C-TYPE BIOGENESIS PROTEIN HI_1454-RELATED"/>
    <property type="match status" value="1"/>
</dbReference>
<feature type="transmembrane region" description="Helical" evidence="1">
    <location>
        <begin position="69"/>
        <end position="90"/>
    </location>
</feature>
<keyword evidence="1" id="KW-1133">Transmembrane helix</keyword>
<keyword evidence="1" id="KW-0472">Membrane</keyword>
<gene>
    <name evidence="3" type="ORF">SM124_22780</name>
</gene>
<accession>A0ABU5J579</accession>
<dbReference type="PANTHER" id="PTHR31272">
    <property type="entry name" value="CYTOCHROME C-TYPE BIOGENESIS PROTEIN HI_1454-RELATED"/>
    <property type="match status" value="1"/>
</dbReference>
<comment type="caution">
    <text evidence="3">The sequence shown here is derived from an EMBL/GenBank/DDBJ whole genome shotgun (WGS) entry which is preliminary data.</text>
</comment>
<evidence type="ECO:0000256" key="1">
    <source>
        <dbReference type="SAM" id="Phobius"/>
    </source>
</evidence>
<dbReference type="InterPro" id="IPR039447">
    <property type="entry name" value="UreH-like_TM_dom"/>
</dbReference>
<dbReference type="EMBL" id="JAXOFX010000027">
    <property type="protein sequence ID" value="MDZ5474505.1"/>
    <property type="molecule type" value="Genomic_DNA"/>
</dbReference>
<dbReference type="Proteomes" id="UP001290455">
    <property type="component" value="Unassembled WGS sequence"/>
</dbReference>
<keyword evidence="4" id="KW-1185">Reference proteome</keyword>
<dbReference type="InterPro" id="IPR051790">
    <property type="entry name" value="Cytochrome_c-biogenesis_DsbD"/>
</dbReference>
<feature type="transmembrane region" description="Helical" evidence="1">
    <location>
        <begin position="28"/>
        <end position="57"/>
    </location>
</feature>
<evidence type="ECO:0000259" key="2">
    <source>
        <dbReference type="Pfam" id="PF13386"/>
    </source>
</evidence>
<feature type="transmembrane region" description="Helical" evidence="1">
    <location>
        <begin position="148"/>
        <end position="175"/>
    </location>
</feature>
<feature type="transmembrane region" description="Helical" evidence="1">
    <location>
        <begin position="181"/>
        <end position="205"/>
    </location>
</feature>
<feature type="domain" description="Urease accessory protein UreH-like transmembrane" evidence="2">
    <location>
        <begin position="30"/>
        <end position="235"/>
    </location>
</feature>
<dbReference type="Pfam" id="PF13386">
    <property type="entry name" value="DsbD_2"/>
    <property type="match status" value="1"/>
</dbReference>